<keyword evidence="1" id="KW-0812">Transmembrane</keyword>
<proteinExistence type="predicted"/>
<dbReference type="RefSeq" id="WP_158371370.1">
    <property type="nucleotide sequence ID" value="NZ_JAOQJU010000023.1"/>
</dbReference>
<keyword evidence="1" id="KW-1133">Transmembrane helix</keyword>
<dbReference type="EMBL" id="JAOQJU010000023">
    <property type="protein sequence ID" value="MCU6687618.1"/>
    <property type="molecule type" value="Genomic_DNA"/>
</dbReference>
<reference evidence="3 4" key="1">
    <citation type="journal article" date="2021" name="ISME Commun">
        <title>Automated analysis of genomic sequences facilitates high-throughput and comprehensive description of bacteria.</title>
        <authorList>
            <person name="Hitch T.C.A."/>
        </authorList>
    </citation>
    <scope>NUCLEOTIDE SEQUENCE [LARGE SCALE GENOMIC DNA]</scope>
    <source>
        <strain evidence="3 4">Sanger_03</strain>
    </source>
</reference>
<evidence type="ECO:0000259" key="2">
    <source>
        <dbReference type="Pfam" id="PF14317"/>
    </source>
</evidence>
<keyword evidence="1" id="KW-0472">Membrane</keyword>
<dbReference type="Proteomes" id="UP001652431">
    <property type="component" value="Unassembled WGS sequence"/>
</dbReference>
<evidence type="ECO:0000313" key="4">
    <source>
        <dbReference type="Proteomes" id="UP001652431"/>
    </source>
</evidence>
<protein>
    <submittedName>
        <fullName evidence="3">YcxB family protein</fullName>
    </submittedName>
</protein>
<feature type="transmembrane region" description="Helical" evidence="1">
    <location>
        <begin position="56"/>
        <end position="74"/>
    </location>
</feature>
<gene>
    <name evidence="3" type="ORF">OCV99_13950</name>
</gene>
<organism evidence="3 4">
    <name type="scientific">Dorea acetigenes</name>
    <dbReference type="NCBI Taxonomy" id="2981787"/>
    <lineage>
        <taxon>Bacteria</taxon>
        <taxon>Bacillati</taxon>
        <taxon>Bacillota</taxon>
        <taxon>Clostridia</taxon>
        <taxon>Lachnospirales</taxon>
        <taxon>Lachnospiraceae</taxon>
        <taxon>Dorea</taxon>
    </lineage>
</organism>
<dbReference type="Pfam" id="PF14317">
    <property type="entry name" value="YcxB"/>
    <property type="match status" value="1"/>
</dbReference>
<feature type="domain" description="YcxB-like C-terminal" evidence="2">
    <location>
        <begin position="108"/>
        <end position="161"/>
    </location>
</feature>
<comment type="caution">
    <text evidence="3">The sequence shown here is derived from an EMBL/GenBank/DDBJ whole genome shotgun (WGS) entry which is preliminary data.</text>
</comment>
<sequence>MFVNEYVMDRKRYDKWATPKFWKLPLFYVYCFIFVVGVFGWFYFDRADVSAKWKTIGAFLTFVAVYRGVFFHWMRADKTFRLMRARNFGGKDWLCKVVVGGKNISLYINGKINNKVEWEDIQKYEEAKSYYKLTTGENNEGVLLDKQCFTQGDAEVFKQWMIEQHPEIEYGWIHPMYDK</sequence>
<name>A0ABT2RQC6_9FIRM</name>
<keyword evidence="4" id="KW-1185">Reference proteome</keyword>
<evidence type="ECO:0000313" key="3">
    <source>
        <dbReference type="EMBL" id="MCU6687618.1"/>
    </source>
</evidence>
<evidence type="ECO:0000256" key="1">
    <source>
        <dbReference type="SAM" id="Phobius"/>
    </source>
</evidence>
<dbReference type="InterPro" id="IPR025588">
    <property type="entry name" value="YcxB-like_C"/>
</dbReference>
<accession>A0ABT2RQC6</accession>
<feature type="transmembrane region" description="Helical" evidence="1">
    <location>
        <begin position="21"/>
        <end position="44"/>
    </location>
</feature>